<feature type="compositionally biased region" description="Basic and acidic residues" evidence="1">
    <location>
        <begin position="294"/>
        <end position="322"/>
    </location>
</feature>
<comment type="caution">
    <text evidence="2">The sequence shown here is derived from an EMBL/GenBank/DDBJ whole genome shotgun (WGS) entry which is preliminary data.</text>
</comment>
<feature type="compositionally biased region" description="Basic and acidic residues" evidence="1">
    <location>
        <begin position="37"/>
        <end position="46"/>
    </location>
</feature>
<feature type="compositionally biased region" description="Basic and acidic residues" evidence="1">
    <location>
        <begin position="273"/>
        <end position="284"/>
    </location>
</feature>
<feature type="compositionally biased region" description="Basic and acidic residues" evidence="1">
    <location>
        <begin position="383"/>
        <end position="408"/>
    </location>
</feature>
<gene>
    <name evidence="2" type="ORF">SCP_0407390</name>
</gene>
<name>A0A401GJL9_9APHY</name>
<dbReference type="OrthoDB" id="3269397at2759"/>
<dbReference type="AlphaFoldDB" id="A0A401GJL9"/>
<evidence type="ECO:0000313" key="2">
    <source>
        <dbReference type="EMBL" id="GBE82355.1"/>
    </source>
</evidence>
<feature type="compositionally biased region" description="Polar residues" evidence="1">
    <location>
        <begin position="217"/>
        <end position="232"/>
    </location>
</feature>
<proteinExistence type="predicted"/>
<evidence type="ECO:0000256" key="1">
    <source>
        <dbReference type="SAM" id="MobiDB-lite"/>
    </source>
</evidence>
<feature type="compositionally biased region" description="Basic residues" evidence="1">
    <location>
        <begin position="335"/>
        <end position="344"/>
    </location>
</feature>
<feature type="compositionally biased region" description="Low complexity" evidence="1">
    <location>
        <begin position="323"/>
        <end position="334"/>
    </location>
</feature>
<accession>A0A401GJL9</accession>
<feature type="compositionally biased region" description="Low complexity" evidence="1">
    <location>
        <begin position="464"/>
        <end position="478"/>
    </location>
</feature>
<dbReference type="Proteomes" id="UP000287166">
    <property type="component" value="Unassembled WGS sequence"/>
</dbReference>
<dbReference type="InParanoid" id="A0A401GJL9"/>
<organism evidence="2 3">
    <name type="scientific">Sparassis crispa</name>
    <dbReference type="NCBI Taxonomy" id="139825"/>
    <lineage>
        <taxon>Eukaryota</taxon>
        <taxon>Fungi</taxon>
        <taxon>Dikarya</taxon>
        <taxon>Basidiomycota</taxon>
        <taxon>Agaricomycotina</taxon>
        <taxon>Agaricomycetes</taxon>
        <taxon>Polyporales</taxon>
        <taxon>Sparassidaceae</taxon>
        <taxon>Sparassis</taxon>
    </lineage>
</organism>
<reference evidence="2 3" key="1">
    <citation type="journal article" date="2018" name="Sci. Rep.">
        <title>Genome sequence of the cauliflower mushroom Sparassis crispa (Hanabiratake) and its association with beneficial usage.</title>
        <authorList>
            <person name="Kiyama R."/>
            <person name="Furutani Y."/>
            <person name="Kawaguchi K."/>
            <person name="Nakanishi T."/>
        </authorList>
    </citation>
    <scope>NUCLEOTIDE SEQUENCE [LARGE SCALE GENOMIC DNA]</scope>
</reference>
<feature type="region of interest" description="Disordered" evidence="1">
    <location>
        <begin position="1"/>
        <end position="489"/>
    </location>
</feature>
<keyword evidence="3" id="KW-1185">Reference proteome</keyword>
<dbReference type="RefSeq" id="XP_027613268.1">
    <property type="nucleotide sequence ID" value="XM_027757467.1"/>
</dbReference>
<evidence type="ECO:0000313" key="3">
    <source>
        <dbReference type="Proteomes" id="UP000287166"/>
    </source>
</evidence>
<dbReference type="EMBL" id="BFAD01000004">
    <property type="protein sequence ID" value="GBE82355.1"/>
    <property type="molecule type" value="Genomic_DNA"/>
</dbReference>
<sequence>MSHLPPKPDFDQPPPPRYPPDSRHYARPSRMSTPDRTYPHRTRDSYVPRSPRSRPTGDTYIAPRPMDTYRGGSRPPMVDSYVAAYDHRRDDDRYRDVHRDRGPPGHRDWRERDHPPHEYKYVRGSSRERGAWNREREHDRWRRWEEPDRRGYDRQRRERDYSPPRRQDIKRERVRDSPERTWISRPSKSPPRRMAPDDQAELSPSRKDRSPPPHIRTPSQSRLYSRPSSPTYARTRDQPARGRSRSIDSRRDYSAPRSPRVDDRSLGTSRRRASYDTHRGRDMSRGYSASPRRRRDDSSSRDRSLSDTDIHEAGELGDEPLRSRTLSRSSSPSRSRSRTMSPRRHNLDRPRSRSAEVISPRSRSLTPPIKREPSEQPSPIEPPHSDAKGKRKEVVHVYDHDGDVKMEDILSPSGSTREAFEGGSAPHHRRRSHSPLAPLRSMLSSPVSPRTPHHLPPRPDWSRGTAPAPASGTPAEGGRSTPDISGHNLVIPPTKSTLSVMPEEAEIARLRSQRTHLAAEYAALSRATKRTLHELKMASTELRFAERRRALADAQLEKARAGILGIDYTRKIELAGTTNAWGV</sequence>
<protein>
    <submittedName>
        <fullName evidence="2">Uncharacterized protein</fullName>
    </submittedName>
</protein>
<feature type="compositionally biased region" description="Basic and acidic residues" evidence="1">
    <location>
        <begin position="85"/>
        <end position="179"/>
    </location>
</feature>
<feature type="compositionally biased region" description="Basic and acidic residues" evidence="1">
    <location>
        <begin position="345"/>
        <end position="354"/>
    </location>
</feature>
<dbReference type="GeneID" id="38779272"/>
<feature type="compositionally biased region" description="Basic and acidic residues" evidence="1">
    <location>
        <begin position="234"/>
        <end position="265"/>
    </location>
</feature>
<feature type="compositionally biased region" description="Basic and acidic residues" evidence="1">
    <location>
        <begin position="1"/>
        <end position="10"/>
    </location>
</feature>
<dbReference type="STRING" id="139825.A0A401GJL9"/>